<feature type="region of interest" description="Disordered" evidence="1">
    <location>
        <begin position="54"/>
        <end position="82"/>
    </location>
</feature>
<dbReference type="PaxDb" id="3218-PP1S10_237V6.1"/>
<feature type="compositionally biased region" description="Polar residues" evidence="1">
    <location>
        <begin position="54"/>
        <end position="77"/>
    </location>
</feature>
<evidence type="ECO:0000256" key="1">
    <source>
        <dbReference type="SAM" id="MobiDB-lite"/>
    </source>
</evidence>
<accession>A0A2K1IIF5</accession>
<dbReference type="EnsemblPlants" id="Pp3c23_7870V3.1">
    <property type="protein sequence ID" value="Pp3c23_7870V3.1"/>
    <property type="gene ID" value="Pp3c23_7870"/>
</dbReference>
<dbReference type="Proteomes" id="UP000006727">
    <property type="component" value="Chromosome 23"/>
</dbReference>
<dbReference type="Gramene" id="Pp3c23_7870V3.1">
    <property type="protein sequence ID" value="Pp3c23_7870V3.1"/>
    <property type="gene ID" value="Pp3c23_7870"/>
</dbReference>
<gene>
    <name evidence="3" type="ORF">PHYPA_027749</name>
</gene>
<evidence type="ECO:0000313" key="4">
    <source>
        <dbReference type="EnsemblPlants" id="Pp3c23_7870V3.1"/>
    </source>
</evidence>
<evidence type="ECO:0000259" key="2">
    <source>
        <dbReference type="Pfam" id="PF25597"/>
    </source>
</evidence>
<dbReference type="AlphaFoldDB" id="A0A2K1IIF5"/>
<reference evidence="3 5" key="1">
    <citation type="journal article" date="2008" name="Science">
        <title>The Physcomitrella genome reveals evolutionary insights into the conquest of land by plants.</title>
        <authorList>
            <person name="Rensing S."/>
            <person name="Lang D."/>
            <person name="Zimmer A."/>
            <person name="Terry A."/>
            <person name="Salamov A."/>
            <person name="Shapiro H."/>
            <person name="Nishiyama T."/>
            <person name="Perroud P.-F."/>
            <person name="Lindquist E."/>
            <person name="Kamisugi Y."/>
            <person name="Tanahashi T."/>
            <person name="Sakakibara K."/>
            <person name="Fujita T."/>
            <person name="Oishi K."/>
            <person name="Shin-I T."/>
            <person name="Kuroki Y."/>
            <person name="Toyoda A."/>
            <person name="Suzuki Y."/>
            <person name="Hashimoto A."/>
            <person name="Yamaguchi K."/>
            <person name="Sugano A."/>
            <person name="Kohara Y."/>
            <person name="Fujiyama A."/>
            <person name="Anterola A."/>
            <person name="Aoki S."/>
            <person name="Ashton N."/>
            <person name="Barbazuk W.B."/>
            <person name="Barker E."/>
            <person name="Bennetzen J."/>
            <person name="Bezanilla M."/>
            <person name="Blankenship R."/>
            <person name="Cho S.H."/>
            <person name="Dutcher S."/>
            <person name="Estelle M."/>
            <person name="Fawcett J.A."/>
            <person name="Gundlach H."/>
            <person name="Hanada K."/>
            <person name="Heyl A."/>
            <person name="Hicks K.A."/>
            <person name="Hugh J."/>
            <person name="Lohr M."/>
            <person name="Mayer K."/>
            <person name="Melkozernov A."/>
            <person name="Murata T."/>
            <person name="Nelson D."/>
            <person name="Pils B."/>
            <person name="Prigge M."/>
            <person name="Reiss B."/>
            <person name="Renner T."/>
            <person name="Rombauts S."/>
            <person name="Rushton P."/>
            <person name="Sanderfoot A."/>
            <person name="Schween G."/>
            <person name="Shiu S.-H."/>
            <person name="Stueber K."/>
            <person name="Theodoulou F.L."/>
            <person name="Tu H."/>
            <person name="Van de Peer Y."/>
            <person name="Verrier P.J."/>
            <person name="Waters E."/>
            <person name="Wood A."/>
            <person name="Yang L."/>
            <person name="Cove D."/>
            <person name="Cuming A."/>
            <person name="Hasebe M."/>
            <person name="Lucas S."/>
            <person name="Mishler D.B."/>
            <person name="Reski R."/>
            <person name="Grigoriev I."/>
            <person name="Quatrano R.S."/>
            <person name="Boore J.L."/>
        </authorList>
    </citation>
    <scope>NUCLEOTIDE SEQUENCE [LARGE SCALE GENOMIC DNA]</scope>
    <source>
        <strain evidence="4 5">cv. Gransden 2004</strain>
    </source>
</reference>
<organism evidence="3">
    <name type="scientific">Physcomitrium patens</name>
    <name type="common">Spreading-leaved earth moss</name>
    <name type="synonym">Physcomitrella patens</name>
    <dbReference type="NCBI Taxonomy" id="3218"/>
    <lineage>
        <taxon>Eukaryota</taxon>
        <taxon>Viridiplantae</taxon>
        <taxon>Streptophyta</taxon>
        <taxon>Embryophyta</taxon>
        <taxon>Bryophyta</taxon>
        <taxon>Bryophytina</taxon>
        <taxon>Bryopsida</taxon>
        <taxon>Funariidae</taxon>
        <taxon>Funariales</taxon>
        <taxon>Funariaceae</taxon>
        <taxon>Physcomitrium</taxon>
    </lineage>
</organism>
<evidence type="ECO:0000313" key="5">
    <source>
        <dbReference type="Proteomes" id="UP000006727"/>
    </source>
</evidence>
<keyword evidence="5" id="KW-1185">Reference proteome</keyword>
<reference evidence="3 5" key="2">
    <citation type="journal article" date="2018" name="Plant J.">
        <title>The Physcomitrella patens chromosome-scale assembly reveals moss genome structure and evolution.</title>
        <authorList>
            <person name="Lang D."/>
            <person name="Ullrich K.K."/>
            <person name="Murat F."/>
            <person name="Fuchs J."/>
            <person name="Jenkins J."/>
            <person name="Haas F.B."/>
            <person name="Piednoel M."/>
            <person name="Gundlach H."/>
            <person name="Van Bel M."/>
            <person name="Meyberg R."/>
            <person name="Vives C."/>
            <person name="Morata J."/>
            <person name="Symeonidi A."/>
            <person name="Hiss M."/>
            <person name="Muchero W."/>
            <person name="Kamisugi Y."/>
            <person name="Saleh O."/>
            <person name="Blanc G."/>
            <person name="Decker E.L."/>
            <person name="van Gessel N."/>
            <person name="Grimwood J."/>
            <person name="Hayes R.D."/>
            <person name="Graham S.W."/>
            <person name="Gunter L.E."/>
            <person name="McDaniel S.F."/>
            <person name="Hoernstein S.N.W."/>
            <person name="Larsson A."/>
            <person name="Li F.W."/>
            <person name="Perroud P.F."/>
            <person name="Phillips J."/>
            <person name="Ranjan P."/>
            <person name="Rokshar D.S."/>
            <person name="Rothfels C.J."/>
            <person name="Schneider L."/>
            <person name="Shu S."/>
            <person name="Stevenson D.W."/>
            <person name="Thummler F."/>
            <person name="Tillich M."/>
            <person name="Villarreal Aguilar J.C."/>
            <person name="Widiez T."/>
            <person name="Wong G.K."/>
            <person name="Wymore A."/>
            <person name="Zhang Y."/>
            <person name="Zimmer A.D."/>
            <person name="Quatrano R.S."/>
            <person name="Mayer K.F.X."/>
            <person name="Goodstein D."/>
            <person name="Casacuberta J.M."/>
            <person name="Vandepoele K."/>
            <person name="Reski R."/>
            <person name="Cuming A.C."/>
            <person name="Tuskan G.A."/>
            <person name="Maumus F."/>
            <person name="Salse J."/>
            <person name="Schmutz J."/>
            <person name="Rensing S.A."/>
        </authorList>
    </citation>
    <scope>NUCLEOTIDE SEQUENCE [LARGE SCALE GENOMIC DNA]</scope>
    <source>
        <strain evidence="4 5">cv. Gransden 2004</strain>
    </source>
</reference>
<name>A0A2K1IIF5_PHYPA</name>
<protein>
    <recommendedName>
        <fullName evidence="2">Retroviral polymerase SH3-like domain-containing protein</fullName>
    </recommendedName>
</protein>
<dbReference type="InParanoid" id="A0A2K1IIF5"/>
<dbReference type="Pfam" id="PF25597">
    <property type="entry name" value="SH3_retrovirus"/>
    <property type="match status" value="1"/>
</dbReference>
<evidence type="ECO:0000313" key="3">
    <source>
        <dbReference type="EMBL" id="PNR29057.1"/>
    </source>
</evidence>
<proteinExistence type="predicted"/>
<sequence length="120" mass="13330">MVFIADTSPTISKLDLCSKSYICLSPNPHSKASRCYDKERKQIISSKNVRFLENSTPGEIPSAPTTLAKSTPSSPTALHSPHPTLSLCAAPPDYVVHQRSIMTTYLHVFQRRHHSDNRLA</sequence>
<dbReference type="EMBL" id="ABEU02000023">
    <property type="protein sequence ID" value="PNR29057.1"/>
    <property type="molecule type" value="Genomic_DNA"/>
</dbReference>
<feature type="domain" description="Retroviral polymerase SH3-like" evidence="2">
    <location>
        <begin position="9"/>
        <end position="58"/>
    </location>
</feature>
<reference evidence="4" key="3">
    <citation type="submission" date="2020-12" db="UniProtKB">
        <authorList>
            <consortium name="EnsemblPlants"/>
        </authorList>
    </citation>
    <scope>IDENTIFICATION</scope>
</reference>
<dbReference type="InterPro" id="IPR057670">
    <property type="entry name" value="SH3_retrovirus"/>
</dbReference>